<protein>
    <recommendedName>
        <fullName evidence="1">Streptomycin biosynthesis protein StrF domain-containing protein</fullName>
    </recommendedName>
</protein>
<sequence>MNPNKICFITCVSDEEMYQESLIYINHLIIPDGFKIEIIKIKDAEYITKAYNSAMRSSDAKYKVYLHQDVFIINKNFINNVVDLFLKHPNIGMLGFAGSAKIPTTGVWWDSKCNYGKVFDSHSGKMELLSFLDINGEYQEVQGIDGLMMITQYDVPWRDDIFTGWHFYDLSQSMEFIRAGYQVGIPCQVEPWCVHDCGIVNVSNGFNAYRKVFLEEYAKNLFPY</sequence>
<gene>
    <name evidence="2" type="ORF">SpAn4DRAFT_2195</name>
</gene>
<evidence type="ECO:0000313" key="2">
    <source>
        <dbReference type="EMBL" id="CQR71217.1"/>
    </source>
</evidence>
<evidence type="ECO:0000259" key="1">
    <source>
        <dbReference type="Pfam" id="PF13712"/>
    </source>
</evidence>
<keyword evidence="3" id="KW-1185">Reference proteome</keyword>
<accession>A0A0U1KUU7</accession>
<feature type="domain" description="Streptomycin biosynthesis protein StrF" evidence="1">
    <location>
        <begin position="7"/>
        <end position="217"/>
    </location>
</feature>
<dbReference type="Gene3D" id="3.90.550.10">
    <property type="entry name" value="Spore Coat Polysaccharide Biosynthesis Protein SpsA, Chain A"/>
    <property type="match status" value="1"/>
</dbReference>
<dbReference type="InterPro" id="IPR029044">
    <property type="entry name" value="Nucleotide-diphossugar_trans"/>
</dbReference>
<dbReference type="RefSeq" id="WP_021167767.1">
    <property type="nucleotide sequence ID" value="NZ_CTRP01000003.1"/>
</dbReference>
<dbReference type="SUPFAM" id="SSF53448">
    <property type="entry name" value="Nucleotide-diphospho-sugar transferases"/>
    <property type="match status" value="1"/>
</dbReference>
<dbReference type="EMBL" id="CTRP01000003">
    <property type="protein sequence ID" value="CQR71217.1"/>
    <property type="molecule type" value="Genomic_DNA"/>
</dbReference>
<dbReference type="InterPro" id="IPR059123">
    <property type="entry name" value="StrF_dom"/>
</dbReference>
<dbReference type="AlphaFoldDB" id="A0A0U1KUU7"/>
<dbReference type="Pfam" id="PF13712">
    <property type="entry name" value="Glyco_tranf_2_5"/>
    <property type="match status" value="1"/>
</dbReference>
<dbReference type="Proteomes" id="UP000049855">
    <property type="component" value="Unassembled WGS sequence"/>
</dbReference>
<evidence type="ECO:0000313" key="3">
    <source>
        <dbReference type="Proteomes" id="UP000049855"/>
    </source>
</evidence>
<organism evidence="2 3">
    <name type="scientific">Sporomusa ovata</name>
    <dbReference type="NCBI Taxonomy" id="2378"/>
    <lineage>
        <taxon>Bacteria</taxon>
        <taxon>Bacillati</taxon>
        <taxon>Bacillota</taxon>
        <taxon>Negativicutes</taxon>
        <taxon>Selenomonadales</taxon>
        <taxon>Sporomusaceae</taxon>
        <taxon>Sporomusa</taxon>
    </lineage>
</organism>
<proteinExistence type="predicted"/>
<reference evidence="3" key="1">
    <citation type="submission" date="2015-03" db="EMBL/GenBank/DDBJ databases">
        <authorList>
            <person name="Nijsse Bart"/>
        </authorList>
    </citation>
    <scope>NUCLEOTIDE SEQUENCE [LARGE SCALE GENOMIC DNA]</scope>
</reference>
<name>A0A0U1KUU7_9FIRM</name>